<reference evidence="1" key="1">
    <citation type="journal article" date="2015" name="Nature">
        <title>Complex archaea that bridge the gap between prokaryotes and eukaryotes.</title>
        <authorList>
            <person name="Spang A."/>
            <person name="Saw J.H."/>
            <person name="Jorgensen S.L."/>
            <person name="Zaremba-Niedzwiedzka K."/>
            <person name="Martijn J."/>
            <person name="Lind A.E."/>
            <person name="van Eijk R."/>
            <person name="Schleper C."/>
            <person name="Guy L."/>
            <person name="Ettema T.J."/>
        </authorList>
    </citation>
    <scope>NUCLEOTIDE SEQUENCE</scope>
</reference>
<gene>
    <name evidence="1" type="ORF">LCGC14_0517000</name>
</gene>
<comment type="caution">
    <text evidence="1">The sequence shown here is derived from an EMBL/GenBank/DDBJ whole genome shotgun (WGS) entry which is preliminary data.</text>
</comment>
<proteinExistence type="predicted"/>
<dbReference type="AlphaFoldDB" id="A0A0F9UL66"/>
<dbReference type="EMBL" id="LAZR01000640">
    <property type="protein sequence ID" value="KKN61931.1"/>
    <property type="molecule type" value="Genomic_DNA"/>
</dbReference>
<evidence type="ECO:0000313" key="1">
    <source>
        <dbReference type="EMBL" id="KKN61931.1"/>
    </source>
</evidence>
<organism evidence="1">
    <name type="scientific">marine sediment metagenome</name>
    <dbReference type="NCBI Taxonomy" id="412755"/>
    <lineage>
        <taxon>unclassified sequences</taxon>
        <taxon>metagenomes</taxon>
        <taxon>ecological metagenomes</taxon>
    </lineage>
</organism>
<accession>A0A0F9UL66</accession>
<name>A0A0F9UL66_9ZZZZ</name>
<sequence>MKNREKREREIRDRLAELFGCFSDEVGDLKEALREADRMPLVSVYWGSVPDHLK</sequence>
<protein>
    <submittedName>
        <fullName evidence="1">Uncharacterized protein</fullName>
    </submittedName>
</protein>